<name>A0A8H4LKY7_9HYPO</name>
<feature type="domain" description="L-asparaginase N-terminal" evidence="1">
    <location>
        <begin position="8"/>
        <end position="150"/>
    </location>
</feature>
<dbReference type="InterPro" id="IPR006034">
    <property type="entry name" value="Asparaginase/glutaminase-like"/>
</dbReference>
<evidence type="ECO:0000313" key="3">
    <source>
        <dbReference type="Proteomes" id="UP000554235"/>
    </source>
</evidence>
<evidence type="ECO:0000259" key="1">
    <source>
        <dbReference type="Pfam" id="PF00710"/>
    </source>
</evidence>
<protein>
    <submittedName>
        <fullName evidence="2">L-asparaginase</fullName>
    </submittedName>
</protein>
<dbReference type="Gene3D" id="3.40.50.1170">
    <property type="entry name" value="L-asparaginase, N-terminal domain"/>
    <property type="match status" value="1"/>
</dbReference>
<sequence>MPFKPRVIIYTSDRVTSSAGATYETGNPAVDALVHRAPEVLELADIIGQDVDGVGAADHDLSDIFDIAEQIHQDSSDPSVAGIVIIHPDETLAITAYLLGTLVKTRKPVVLVDASRRAARRGDPGYVRLVEAVRLACSGEVEESLMIVKDEDL</sequence>
<accession>A0A8H4LKY7</accession>
<keyword evidence="3" id="KW-1185">Reference proteome</keyword>
<dbReference type="InterPro" id="IPR037152">
    <property type="entry name" value="L-asparaginase_N_sf"/>
</dbReference>
<dbReference type="Pfam" id="PF00710">
    <property type="entry name" value="Asparaginase"/>
    <property type="match status" value="1"/>
</dbReference>
<dbReference type="PIRSF" id="PIRSF500176">
    <property type="entry name" value="L_ASNase"/>
    <property type="match status" value="1"/>
</dbReference>
<dbReference type="PROSITE" id="PS51732">
    <property type="entry name" value="ASN_GLN_ASE_3"/>
    <property type="match status" value="1"/>
</dbReference>
<dbReference type="PIRSF" id="PIRSF001220">
    <property type="entry name" value="L-ASNase_gatD"/>
    <property type="match status" value="1"/>
</dbReference>
<dbReference type="AlphaFoldDB" id="A0A8H4LKY7"/>
<dbReference type="EMBL" id="JAADYS010000249">
    <property type="protein sequence ID" value="KAF4471116.1"/>
    <property type="molecule type" value="Genomic_DNA"/>
</dbReference>
<evidence type="ECO:0000313" key="2">
    <source>
        <dbReference type="EMBL" id="KAF4471116.1"/>
    </source>
</evidence>
<organism evidence="2 3">
    <name type="scientific">Fusarium albosuccineum</name>
    <dbReference type="NCBI Taxonomy" id="1237068"/>
    <lineage>
        <taxon>Eukaryota</taxon>
        <taxon>Fungi</taxon>
        <taxon>Dikarya</taxon>
        <taxon>Ascomycota</taxon>
        <taxon>Pezizomycotina</taxon>
        <taxon>Sordariomycetes</taxon>
        <taxon>Hypocreomycetidae</taxon>
        <taxon>Hypocreales</taxon>
        <taxon>Nectriaceae</taxon>
        <taxon>Fusarium</taxon>
        <taxon>Fusarium decemcellulare species complex</taxon>
    </lineage>
</organism>
<gene>
    <name evidence="2" type="ORF">FALBO_1983</name>
</gene>
<reference evidence="2 3" key="1">
    <citation type="submission" date="2020-01" db="EMBL/GenBank/DDBJ databases">
        <title>Identification and distribution of gene clusters putatively required for synthesis of sphingolipid metabolism inhibitors in phylogenetically diverse species of the filamentous fungus Fusarium.</title>
        <authorList>
            <person name="Kim H.-S."/>
            <person name="Busman M."/>
            <person name="Brown D.W."/>
            <person name="Divon H."/>
            <person name="Uhlig S."/>
            <person name="Proctor R.H."/>
        </authorList>
    </citation>
    <scope>NUCLEOTIDE SEQUENCE [LARGE SCALE GENOMIC DNA]</scope>
    <source>
        <strain evidence="2 3">NRRL 20459</strain>
    </source>
</reference>
<comment type="caution">
    <text evidence="2">The sequence shown here is derived from an EMBL/GenBank/DDBJ whole genome shotgun (WGS) entry which is preliminary data.</text>
</comment>
<dbReference type="Proteomes" id="UP000554235">
    <property type="component" value="Unassembled WGS sequence"/>
</dbReference>
<dbReference type="SUPFAM" id="SSF53774">
    <property type="entry name" value="Glutaminase/Asparaginase"/>
    <property type="match status" value="1"/>
</dbReference>
<dbReference type="InterPro" id="IPR036152">
    <property type="entry name" value="Asp/glu_Ase-like_sf"/>
</dbReference>
<dbReference type="InterPro" id="IPR027474">
    <property type="entry name" value="L-asparaginase_N"/>
</dbReference>
<dbReference type="GO" id="GO:0004067">
    <property type="term" value="F:asparaginase activity"/>
    <property type="evidence" value="ECO:0007669"/>
    <property type="project" value="UniProtKB-UniRule"/>
</dbReference>
<proteinExistence type="predicted"/>